<evidence type="ECO:0000256" key="5">
    <source>
        <dbReference type="PROSITE-ProRule" id="PRU00042"/>
    </source>
</evidence>
<keyword evidence="6" id="KW-0175">Coiled coil</keyword>
<dbReference type="RefSeq" id="XP_064685091.1">
    <property type="nucleotide sequence ID" value="XM_064827889.1"/>
</dbReference>
<evidence type="ECO:0000313" key="9">
    <source>
        <dbReference type="Proteomes" id="UP001304243"/>
    </source>
</evidence>
<protein>
    <submittedName>
        <fullName evidence="8">Eukaryotic translation initiation factor eIF-1</fullName>
    </submittedName>
</protein>
<evidence type="ECO:0000256" key="6">
    <source>
        <dbReference type="SAM" id="Coils"/>
    </source>
</evidence>
<gene>
    <name evidence="8" type="primary">SUI1_1</name>
    <name evidence="8" type="ORF">ATC70_008642</name>
</gene>
<accession>A0AAN7DM15</accession>
<evidence type="ECO:0000256" key="3">
    <source>
        <dbReference type="ARBA" id="ARBA00022771"/>
    </source>
</evidence>
<evidence type="ECO:0000313" key="8">
    <source>
        <dbReference type="EMBL" id="KAK4518425.1"/>
    </source>
</evidence>
<keyword evidence="9" id="KW-1185">Reference proteome</keyword>
<keyword evidence="4" id="KW-0862">Zinc</keyword>
<dbReference type="GO" id="GO:0000981">
    <property type="term" value="F:DNA-binding transcription factor activity, RNA polymerase II-specific"/>
    <property type="evidence" value="ECO:0007669"/>
    <property type="project" value="TreeGrafter"/>
</dbReference>
<dbReference type="GO" id="GO:0005634">
    <property type="term" value="C:nucleus"/>
    <property type="evidence" value="ECO:0007669"/>
    <property type="project" value="TreeGrafter"/>
</dbReference>
<dbReference type="PANTHER" id="PTHR24409">
    <property type="entry name" value="ZINC FINGER PROTEIN 142"/>
    <property type="match status" value="1"/>
</dbReference>
<evidence type="ECO:0000256" key="1">
    <source>
        <dbReference type="ARBA" id="ARBA00022723"/>
    </source>
</evidence>
<proteinExistence type="predicted"/>
<evidence type="ECO:0000256" key="4">
    <source>
        <dbReference type="ARBA" id="ARBA00022833"/>
    </source>
</evidence>
<keyword evidence="3 5" id="KW-0863">Zinc-finger</keyword>
<feature type="coiled-coil region" evidence="6">
    <location>
        <begin position="23"/>
        <end position="50"/>
    </location>
</feature>
<dbReference type="InterPro" id="IPR013087">
    <property type="entry name" value="Znf_C2H2_type"/>
</dbReference>
<name>A0AAN7DM15_9FUNG</name>
<dbReference type="Gene3D" id="3.30.160.60">
    <property type="entry name" value="Classic Zinc Finger"/>
    <property type="match status" value="3"/>
</dbReference>
<keyword evidence="1" id="KW-0479">Metal-binding</keyword>
<dbReference type="PANTHER" id="PTHR24409:SF295">
    <property type="entry name" value="AZ2-RELATED"/>
    <property type="match status" value="1"/>
</dbReference>
<dbReference type="PROSITE" id="PS00028">
    <property type="entry name" value="ZINC_FINGER_C2H2_1"/>
    <property type="match status" value="6"/>
</dbReference>
<dbReference type="Proteomes" id="UP001304243">
    <property type="component" value="Unassembled WGS sequence"/>
</dbReference>
<reference evidence="8 9" key="1">
    <citation type="submission" date="2022-11" db="EMBL/GenBank/DDBJ databases">
        <title>Mucor velutinosus strain NIH1002 WGS.</title>
        <authorList>
            <person name="Subramanian P."/>
            <person name="Mullikin J.C."/>
            <person name="Segre J.A."/>
            <person name="Zelazny A.M."/>
        </authorList>
    </citation>
    <scope>NUCLEOTIDE SEQUENCE [LARGE SCALE GENOMIC DNA]</scope>
    <source>
        <strain evidence="8 9">NIH1002</strain>
    </source>
</reference>
<keyword evidence="8" id="KW-0648">Protein biosynthesis</keyword>
<organism evidence="8 9">
    <name type="scientific">Mucor velutinosus</name>
    <dbReference type="NCBI Taxonomy" id="708070"/>
    <lineage>
        <taxon>Eukaryota</taxon>
        <taxon>Fungi</taxon>
        <taxon>Fungi incertae sedis</taxon>
        <taxon>Mucoromycota</taxon>
        <taxon>Mucoromycotina</taxon>
        <taxon>Mucoromycetes</taxon>
        <taxon>Mucorales</taxon>
        <taxon>Mucorineae</taxon>
        <taxon>Mucoraceae</taxon>
        <taxon>Mucor</taxon>
    </lineage>
</organism>
<dbReference type="EMBL" id="JASEJX010000012">
    <property type="protein sequence ID" value="KAK4518425.1"/>
    <property type="molecule type" value="Genomic_DNA"/>
</dbReference>
<dbReference type="GO" id="GO:0000977">
    <property type="term" value="F:RNA polymerase II transcription regulatory region sequence-specific DNA binding"/>
    <property type="evidence" value="ECO:0007669"/>
    <property type="project" value="TreeGrafter"/>
</dbReference>
<dbReference type="AlphaFoldDB" id="A0AAN7DM15"/>
<keyword evidence="8" id="KW-0396">Initiation factor</keyword>
<keyword evidence="2" id="KW-0677">Repeat</keyword>
<dbReference type="GO" id="GO:0008270">
    <property type="term" value="F:zinc ion binding"/>
    <property type="evidence" value="ECO:0007669"/>
    <property type="project" value="UniProtKB-KW"/>
</dbReference>
<evidence type="ECO:0000259" key="7">
    <source>
        <dbReference type="PROSITE" id="PS50157"/>
    </source>
</evidence>
<dbReference type="GO" id="GO:0003743">
    <property type="term" value="F:translation initiation factor activity"/>
    <property type="evidence" value="ECO:0007669"/>
    <property type="project" value="UniProtKB-KW"/>
</dbReference>
<dbReference type="PROSITE" id="PS50157">
    <property type="entry name" value="ZINC_FINGER_C2H2_2"/>
    <property type="match status" value="1"/>
</dbReference>
<dbReference type="SMART" id="SM00355">
    <property type="entry name" value="ZnF_C2H2"/>
    <property type="match status" value="9"/>
</dbReference>
<dbReference type="GeneID" id="89952328"/>
<sequence length="469" mass="54500">MSVTIKKEPNYDSINTTTTDTLLQIKQEDIKEAKIVINQLEDIADELAERPDIEIKQEPTSKVENKLQNTRLNQDVYRYCCNMCDEKMLDLRTTIVHMLEVHNIQHRSRYKHMDLEPDVDDPNNFCATCEKSFSTKDSFEYHLKTLHFIVRVRQVLEPEVDDPNFYCRQCDFTYMDQKFYFKHLKSYHGIKVRSLSTKFNANIPKIIKRQQKKNKICCRACGADFSSKKNYAYHTAFVHGISRKTKVDANMVIIPSYEEVYQCRACSGNFNSKQLYLEHLHSTHAMNISEDSQTPNANDPNFYCRVCDATSLSYDGFQTHLLAVHNIGAAASSSSIKVDNDSTPDPNDPNFYCRSCRQNFFFKDSYKKHLLLVHQQGLVPDASSSSLLPDPHDPSFYCSVCQRGWKTLQQYRHHCKVTHKMELGFQRQSFHHATIDPNDPNSHCAQCNRTYANYRQHLRHAHNISIPPQ</sequence>
<comment type="caution">
    <text evidence="8">The sequence shown here is derived from an EMBL/GenBank/DDBJ whole genome shotgun (WGS) entry which is preliminary data.</text>
</comment>
<feature type="domain" description="C2H2-type" evidence="7">
    <location>
        <begin position="124"/>
        <end position="147"/>
    </location>
</feature>
<evidence type="ECO:0000256" key="2">
    <source>
        <dbReference type="ARBA" id="ARBA00022737"/>
    </source>
</evidence>